<keyword evidence="2" id="KW-0808">Transferase</keyword>
<evidence type="ECO:0000256" key="2">
    <source>
        <dbReference type="ARBA" id="ARBA00022679"/>
    </source>
</evidence>
<name>A0A7D9J8P6_PARCT</name>
<comment type="similarity">
    <text evidence="1">Belongs to the sulfotransferase 1 family.</text>
</comment>
<evidence type="ECO:0000259" key="3">
    <source>
        <dbReference type="Pfam" id="PF00685"/>
    </source>
</evidence>
<dbReference type="InterPro" id="IPR027417">
    <property type="entry name" value="P-loop_NTPase"/>
</dbReference>
<dbReference type="GO" id="GO:0008146">
    <property type="term" value="F:sulfotransferase activity"/>
    <property type="evidence" value="ECO:0007669"/>
    <property type="project" value="InterPro"/>
</dbReference>
<dbReference type="Gene3D" id="3.40.50.300">
    <property type="entry name" value="P-loop containing nucleotide triphosphate hydrolases"/>
    <property type="match status" value="2"/>
</dbReference>
<dbReference type="EMBL" id="CACRXK020012864">
    <property type="protein sequence ID" value="CAB4024150.1"/>
    <property type="molecule type" value="Genomic_DNA"/>
</dbReference>
<accession>A0A7D9J8P6</accession>
<keyword evidence="5" id="KW-1185">Reference proteome</keyword>
<feature type="non-terminal residue" evidence="4">
    <location>
        <position position="314"/>
    </location>
</feature>
<proteinExistence type="inferred from homology"/>
<evidence type="ECO:0000313" key="4">
    <source>
        <dbReference type="EMBL" id="CAB4024150.1"/>
    </source>
</evidence>
<dbReference type="Pfam" id="PF00685">
    <property type="entry name" value="Sulfotransfer_1"/>
    <property type="match status" value="2"/>
</dbReference>
<protein>
    <submittedName>
        <fullName evidence="4">Sulfotransferase domain-containing</fullName>
    </submittedName>
</protein>
<dbReference type="AlphaFoldDB" id="A0A7D9J8P6"/>
<dbReference type="InterPro" id="IPR000863">
    <property type="entry name" value="Sulfotransferase_dom"/>
</dbReference>
<feature type="domain" description="Sulfotransferase" evidence="3">
    <location>
        <begin position="138"/>
        <end position="243"/>
    </location>
</feature>
<evidence type="ECO:0000313" key="5">
    <source>
        <dbReference type="Proteomes" id="UP001152795"/>
    </source>
</evidence>
<feature type="domain" description="Sulfotransferase" evidence="3">
    <location>
        <begin position="72"/>
        <end position="110"/>
    </location>
</feature>
<reference evidence="4" key="1">
    <citation type="submission" date="2020-04" db="EMBL/GenBank/DDBJ databases">
        <authorList>
            <person name="Alioto T."/>
            <person name="Alioto T."/>
            <person name="Gomez Garrido J."/>
        </authorList>
    </citation>
    <scope>NUCLEOTIDE SEQUENCE</scope>
    <source>
        <strain evidence="4">A484AB</strain>
    </source>
</reference>
<dbReference type="SUPFAM" id="SSF52540">
    <property type="entry name" value="P-loop containing nucleoside triphosphate hydrolases"/>
    <property type="match status" value="1"/>
</dbReference>
<dbReference type="OrthoDB" id="5946641at2759"/>
<sequence length="314" mass="36085">LSDIMQYSSDRRLHFISKPTKENIIWEKLYYHSIMSTSEGRNPAIELMNQRLSRLITKEGRQKALSFVPRSSDVIVATASKCGTTWMQQIVHQLRSGGDMTFTDIDEVVLWIDLAYDVGQDLDAEHTAVLKAENIFAFNFFGKKYFQPGEITLDEFVKNIMNRQKMRVNYFQHLLSWWPKRNDPNVLFLLYEDMLDDLESAVRAVASFMGIKDEASITNAVKMSTFDFMKQNRDKFSTNLVSSYRNKAMGIPEGVVSQRVATGPATKGREMMDEGTKQAVQGMWNEIVTKETGFQDYSEFRDGLKKEKQSGVTR</sequence>
<dbReference type="PANTHER" id="PTHR11783">
    <property type="entry name" value="SULFOTRANSFERASE SULT"/>
    <property type="match status" value="1"/>
</dbReference>
<dbReference type="Proteomes" id="UP001152795">
    <property type="component" value="Unassembled WGS sequence"/>
</dbReference>
<comment type="caution">
    <text evidence="4">The sequence shown here is derived from an EMBL/GenBank/DDBJ whole genome shotgun (WGS) entry which is preliminary data.</text>
</comment>
<organism evidence="4 5">
    <name type="scientific">Paramuricea clavata</name>
    <name type="common">Red gorgonian</name>
    <name type="synonym">Violescent sea-whip</name>
    <dbReference type="NCBI Taxonomy" id="317549"/>
    <lineage>
        <taxon>Eukaryota</taxon>
        <taxon>Metazoa</taxon>
        <taxon>Cnidaria</taxon>
        <taxon>Anthozoa</taxon>
        <taxon>Octocorallia</taxon>
        <taxon>Malacalcyonacea</taxon>
        <taxon>Plexauridae</taxon>
        <taxon>Paramuricea</taxon>
    </lineage>
</organism>
<gene>
    <name evidence="4" type="ORF">PACLA_8A075122</name>
</gene>
<evidence type="ECO:0000256" key="1">
    <source>
        <dbReference type="ARBA" id="ARBA00005771"/>
    </source>
</evidence>